<evidence type="ECO:0000256" key="1">
    <source>
        <dbReference type="SAM" id="MobiDB-lite"/>
    </source>
</evidence>
<dbReference type="InterPro" id="IPR027417">
    <property type="entry name" value="P-loop_NTPase"/>
</dbReference>
<dbReference type="OrthoDB" id="168929at2157"/>
<organism evidence="3 4">
    <name type="scientific">Natrialba aegyptia DSM 13077</name>
    <dbReference type="NCBI Taxonomy" id="1227491"/>
    <lineage>
        <taxon>Archaea</taxon>
        <taxon>Methanobacteriati</taxon>
        <taxon>Methanobacteriota</taxon>
        <taxon>Stenosarchaea group</taxon>
        <taxon>Halobacteria</taxon>
        <taxon>Halobacteriales</taxon>
        <taxon>Natrialbaceae</taxon>
        <taxon>Natrialba</taxon>
    </lineage>
</organism>
<reference evidence="3 4" key="1">
    <citation type="journal article" date="2014" name="PLoS Genet.">
        <title>Phylogenetically driven sequencing of extremely halophilic archaea reveals strategies for static and dynamic osmo-response.</title>
        <authorList>
            <person name="Becker E.A."/>
            <person name="Seitzer P.M."/>
            <person name="Tritt A."/>
            <person name="Larsen D."/>
            <person name="Krusor M."/>
            <person name="Yao A.I."/>
            <person name="Wu D."/>
            <person name="Madern D."/>
            <person name="Eisen J.A."/>
            <person name="Darling A.E."/>
            <person name="Facciotti M.T."/>
        </authorList>
    </citation>
    <scope>NUCLEOTIDE SEQUENCE [LARGE SCALE GENOMIC DNA]</scope>
    <source>
        <strain evidence="3 4">DSM 13077</strain>
    </source>
</reference>
<dbReference type="GO" id="GO:0009898">
    <property type="term" value="C:cytoplasmic side of plasma membrane"/>
    <property type="evidence" value="ECO:0007669"/>
    <property type="project" value="TreeGrafter"/>
</dbReference>
<evidence type="ECO:0000313" key="4">
    <source>
        <dbReference type="Proteomes" id="UP000011591"/>
    </source>
</evidence>
<dbReference type="RefSeq" id="WP_006666817.1">
    <property type="nucleotide sequence ID" value="NZ_AOIP01000039.1"/>
</dbReference>
<feature type="domain" description="CobQ/CobB/MinD/ParA nucleotide binding" evidence="2">
    <location>
        <begin position="2"/>
        <end position="189"/>
    </location>
</feature>
<name>M0AVF5_9EURY</name>
<sequence length="484" mass="50736">MIAIAGSKGGCGKSTITLGLAEAFARANTPVLAIDADRQLPNLRVMTETDREPTLATLVDRAAESEITDIRDGAQQHPRASGVGIVPAPTPDQTFEFESLAEHLDTESVQVFLDCPSGAGPSVVDPLRQADGVIVVATDSERSLTAAATTIEMARRLGVPIYGAILNRCSAVPEPATRWEGVPLLGCVPDRPSPLANDAVAAAFDDAVARLASQSPADRALPTYAADRLPLGTDAIDQHLGGGLEPGSLVAFVSPPASQGERLLHRATAVRGTLYLSTDRSRTTVRHELESTAVGTGTPTIRRVTGPDSLDEATSLIEKLPNAATLIIDPIDELERQDRSAYVTFLDTLTDRLAETDSIAILHCLGGASDERATRSATFRLADAVFELECSGSDAGADANVEPANVSNTLTATGTASTHSLRIPKYRPDASVVDAIELEFSDGAGVAPIESPPRAEQASPDDPAQSPQSDRSQSDTPQAETEQG</sequence>
<dbReference type="Pfam" id="PF23442">
    <property type="entry name" value="DUF7125"/>
    <property type="match status" value="1"/>
</dbReference>
<dbReference type="GO" id="GO:0005524">
    <property type="term" value="F:ATP binding"/>
    <property type="evidence" value="ECO:0007669"/>
    <property type="project" value="TreeGrafter"/>
</dbReference>
<dbReference type="GO" id="GO:0005829">
    <property type="term" value="C:cytosol"/>
    <property type="evidence" value="ECO:0007669"/>
    <property type="project" value="TreeGrafter"/>
</dbReference>
<dbReference type="PATRIC" id="fig|1227491.4.peg.3499"/>
<dbReference type="GO" id="GO:0051782">
    <property type="term" value="P:negative regulation of cell division"/>
    <property type="evidence" value="ECO:0007669"/>
    <property type="project" value="TreeGrafter"/>
</dbReference>
<dbReference type="PANTHER" id="PTHR43384">
    <property type="entry name" value="SEPTUM SITE-DETERMINING PROTEIN MIND HOMOLOG, CHLOROPLASTIC-RELATED"/>
    <property type="match status" value="1"/>
</dbReference>
<dbReference type="AlphaFoldDB" id="M0AVF5"/>
<dbReference type="Pfam" id="PF01656">
    <property type="entry name" value="CbiA"/>
    <property type="match status" value="1"/>
</dbReference>
<accession>M0AVF5</accession>
<comment type="caution">
    <text evidence="3">The sequence shown here is derived from an EMBL/GenBank/DDBJ whole genome shotgun (WGS) entry which is preliminary data.</text>
</comment>
<dbReference type="InterPro" id="IPR002586">
    <property type="entry name" value="CobQ/CobB/MinD/ParA_Nub-bd_dom"/>
</dbReference>
<evidence type="ECO:0000313" key="3">
    <source>
        <dbReference type="EMBL" id="ELZ02307.1"/>
    </source>
</evidence>
<dbReference type="Proteomes" id="UP000011591">
    <property type="component" value="Unassembled WGS sequence"/>
</dbReference>
<gene>
    <name evidence="3" type="ORF">C480_17083</name>
</gene>
<protein>
    <submittedName>
        <fullName evidence="3">Chromosome partitioning ATPase</fullName>
    </submittedName>
</protein>
<dbReference type="Gene3D" id="3.40.50.300">
    <property type="entry name" value="P-loop containing nucleotide triphosphate hydrolases"/>
    <property type="match status" value="2"/>
</dbReference>
<dbReference type="EMBL" id="AOIP01000039">
    <property type="protein sequence ID" value="ELZ02307.1"/>
    <property type="molecule type" value="Genomic_DNA"/>
</dbReference>
<feature type="compositionally biased region" description="Polar residues" evidence="1">
    <location>
        <begin position="465"/>
        <end position="484"/>
    </location>
</feature>
<feature type="region of interest" description="Disordered" evidence="1">
    <location>
        <begin position="443"/>
        <end position="484"/>
    </location>
</feature>
<dbReference type="InterPro" id="IPR050625">
    <property type="entry name" value="ParA/MinD_ATPase"/>
</dbReference>
<dbReference type="PANTHER" id="PTHR43384:SF10">
    <property type="entry name" value="ATPASE INVOLVED IN CHROMOSOME PARTITIONING, PARA_MIND FAMILY"/>
    <property type="match status" value="1"/>
</dbReference>
<proteinExistence type="predicted"/>
<dbReference type="InterPro" id="IPR055549">
    <property type="entry name" value="DUF7125"/>
</dbReference>
<dbReference type="GO" id="GO:0016887">
    <property type="term" value="F:ATP hydrolysis activity"/>
    <property type="evidence" value="ECO:0007669"/>
    <property type="project" value="TreeGrafter"/>
</dbReference>
<dbReference type="SUPFAM" id="SSF52540">
    <property type="entry name" value="P-loop containing nucleoside triphosphate hydrolases"/>
    <property type="match status" value="2"/>
</dbReference>
<keyword evidence="4" id="KW-1185">Reference proteome</keyword>
<evidence type="ECO:0000259" key="2">
    <source>
        <dbReference type="Pfam" id="PF01656"/>
    </source>
</evidence>